<protein>
    <submittedName>
        <fullName evidence="3">G protein-coupled receptor</fullName>
    </submittedName>
</protein>
<feature type="transmembrane region" description="Helical" evidence="1">
    <location>
        <begin position="67"/>
        <end position="90"/>
    </location>
</feature>
<evidence type="ECO:0000256" key="1">
    <source>
        <dbReference type="SAM" id="Phobius"/>
    </source>
</evidence>
<dbReference type="WBParaSite" id="L893_g31243.t1">
    <property type="protein sequence ID" value="L893_g31243.t1"/>
    <property type="gene ID" value="L893_g31243"/>
</dbReference>
<dbReference type="Proteomes" id="UP000095287">
    <property type="component" value="Unplaced"/>
</dbReference>
<feature type="transmembrane region" description="Helical" evidence="1">
    <location>
        <begin position="140"/>
        <end position="161"/>
    </location>
</feature>
<keyword evidence="1" id="KW-0472">Membrane</keyword>
<keyword evidence="1" id="KW-1133">Transmembrane helix</keyword>
<keyword evidence="2" id="KW-1185">Reference proteome</keyword>
<organism evidence="2 3">
    <name type="scientific">Steinernema glaseri</name>
    <dbReference type="NCBI Taxonomy" id="37863"/>
    <lineage>
        <taxon>Eukaryota</taxon>
        <taxon>Metazoa</taxon>
        <taxon>Ecdysozoa</taxon>
        <taxon>Nematoda</taxon>
        <taxon>Chromadorea</taxon>
        <taxon>Rhabditida</taxon>
        <taxon>Tylenchina</taxon>
        <taxon>Panagrolaimomorpha</taxon>
        <taxon>Strongyloidoidea</taxon>
        <taxon>Steinernematidae</taxon>
        <taxon>Steinernema</taxon>
    </lineage>
</organism>
<reference evidence="3" key="1">
    <citation type="submission" date="2016-11" db="UniProtKB">
        <authorList>
            <consortium name="WormBaseParasite"/>
        </authorList>
    </citation>
    <scope>IDENTIFICATION</scope>
</reference>
<dbReference type="AlphaFoldDB" id="A0A1I7ZZ74"/>
<feature type="transmembrane region" description="Helical" evidence="1">
    <location>
        <begin position="26"/>
        <end position="47"/>
    </location>
</feature>
<accession>A0A1I7ZZ74</accession>
<evidence type="ECO:0000313" key="2">
    <source>
        <dbReference type="Proteomes" id="UP000095287"/>
    </source>
</evidence>
<proteinExistence type="predicted"/>
<feature type="transmembrane region" description="Helical" evidence="1">
    <location>
        <begin position="110"/>
        <end position="128"/>
    </location>
</feature>
<evidence type="ECO:0000313" key="3">
    <source>
        <dbReference type="WBParaSite" id="L893_g31243.t1"/>
    </source>
</evidence>
<name>A0A1I7ZZ74_9BILA</name>
<sequence>MLLVVDRMILIATPVSYQARNISRKLAYFNGLVCFGILLLVTVVDIVDIVIHPYPSDFRMELGLYLSYMFSVMPHVEIVLSVVFCIQFWIYVRTKASSVVPLQTRQMNQITLFHVLSITVFYTTPYLINELQVSEFSRLIGSYRTNIFALHVFITSGYTFYKMWIS</sequence>
<keyword evidence="1" id="KW-0812">Transmembrane</keyword>